<dbReference type="InterPro" id="IPR054189">
    <property type="entry name" value="DUF6894"/>
</dbReference>
<reference evidence="4" key="1">
    <citation type="journal article" date="2019" name="Int. J. Syst. Evol. Microbiol.">
        <title>The Global Catalogue of Microorganisms (GCM) 10K type strain sequencing project: providing services to taxonomists for standard genome sequencing and annotation.</title>
        <authorList>
            <consortium name="The Broad Institute Genomics Platform"/>
            <consortium name="The Broad Institute Genome Sequencing Center for Infectious Disease"/>
            <person name="Wu L."/>
            <person name="Ma J."/>
        </authorList>
    </citation>
    <scope>NUCLEOTIDE SEQUENCE [LARGE SCALE GENOMIC DNA]</scope>
    <source>
        <strain evidence="4">NBRC 102520</strain>
    </source>
</reference>
<accession>A0ABQ6BD03</accession>
<evidence type="ECO:0000313" key="3">
    <source>
        <dbReference type="EMBL" id="GLR91279.1"/>
    </source>
</evidence>
<dbReference type="Proteomes" id="UP001156905">
    <property type="component" value="Unassembled WGS sequence"/>
</dbReference>
<evidence type="ECO:0000259" key="2">
    <source>
        <dbReference type="Pfam" id="PF21834"/>
    </source>
</evidence>
<dbReference type="Pfam" id="PF21834">
    <property type="entry name" value="DUF6894"/>
    <property type="match status" value="1"/>
</dbReference>
<protein>
    <recommendedName>
        <fullName evidence="2">DUF6894 domain-containing protein</fullName>
    </recommendedName>
</protein>
<evidence type="ECO:0000313" key="4">
    <source>
        <dbReference type="Proteomes" id="UP001156905"/>
    </source>
</evidence>
<keyword evidence="4" id="KW-1185">Reference proteome</keyword>
<comment type="caution">
    <text evidence="3">The sequence shown here is derived from an EMBL/GenBank/DDBJ whole genome shotgun (WGS) entry which is preliminary data.</text>
</comment>
<feature type="domain" description="DUF6894" evidence="2">
    <location>
        <begin position="5"/>
        <end position="65"/>
    </location>
</feature>
<name>A0ABQ6BD03_9BRAD</name>
<sequence>MQMTRFFFHAHGGISVFDDVGLELPDIEAAQAAAIELSRQILNEGPEGPFWQDSKWRVEVTDGPGICGHTFLVAQFSVTRKTNIRSSAASRSLGSRHRSHPATKREL</sequence>
<feature type="region of interest" description="Disordered" evidence="1">
    <location>
        <begin position="84"/>
        <end position="107"/>
    </location>
</feature>
<evidence type="ECO:0000256" key="1">
    <source>
        <dbReference type="SAM" id="MobiDB-lite"/>
    </source>
</evidence>
<feature type="compositionally biased region" description="Basic residues" evidence="1">
    <location>
        <begin position="94"/>
        <end position="107"/>
    </location>
</feature>
<organism evidence="3 4">
    <name type="scientific">Bradyrhizobium iriomotense</name>
    <dbReference type="NCBI Taxonomy" id="441950"/>
    <lineage>
        <taxon>Bacteria</taxon>
        <taxon>Pseudomonadati</taxon>
        <taxon>Pseudomonadota</taxon>
        <taxon>Alphaproteobacteria</taxon>
        <taxon>Hyphomicrobiales</taxon>
        <taxon>Nitrobacteraceae</taxon>
        <taxon>Bradyrhizobium</taxon>
    </lineage>
</organism>
<proteinExistence type="predicted"/>
<gene>
    <name evidence="3" type="ORF">GCM10007857_79960</name>
</gene>
<dbReference type="EMBL" id="BSOW01000045">
    <property type="protein sequence ID" value="GLR91279.1"/>
    <property type="molecule type" value="Genomic_DNA"/>
</dbReference>